<dbReference type="EMBL" id="OU466858">
    <property type="protein sequence ID" value="CAH2046974.1"/>
    <property type="molecule type" value="Genomic_DNA"/>
</dbReference>
<dbReference type="PANTHER" id="PTHR36312">
    <property type="entry name" value="THIONIN-LIKE PROTEIN 1"/>
    <property type="match status" value="1"/>
</dbReference>
<accession>A0AAU9RTU2</accession>
<sequence length="118" mass="13191">MESKKIAVFMAMMLAIGNLIIETEAIDIAFPFCYSGCYSVCILNPFISKTKCDNKCIQECIKPGFEIKRNTVDQINHFCEIGCVTHRCVFVDNQNMEVDAEKTAVCANSCSDICNKKS</sequence>
<organism evidence="2 3">
    <name type="scientific">Thlaspi arvense</name>
    <name type="common">Field penny-cress</name>
    <dbReference type="NCBI Taxonomy" id="13288"/>
    <lineage>
        <taxon>Eukaryota</taxon>
        <taxon>Viridiplantae</taxon>
        <taxon>Streptophyta</taxon>
        <taxon>Embryophyta</taxon>
        <taxon>Tracheophyta</taxon>
        <taxon>Spermatophyta</taxon>
        <taxon>Magnoliopsida</taxon>
        <taxon>eudicotyledons</taxon>
        <taxon>Gunneridae</taxon>
        <taxon>Pentapetalae</taxon>
        <taxon>rosids</taxon>
        <taxon>malvids</taxon>
        <taxon>Brassicales</taxon>
        <taxon>Brassicaceae</taxon>
        <taxon>Thlaspideae</taxon>
        <taxon>Thlaspi</taxon>
    </lineage>
</organism>
<dbReference type="InterPro" id="IPR038975">
    <property type="entry name" value="THNL"/>
</dbReference>
<keyword evidence="1" id="KW-0732">Signal</keyword>
<proteinExistence type="predicted"/>
<evidence type="ECO:0000256" key="1">
    <source>
        <dbReference type="SAM" id="SignalP"/>
    </source>
</evidence>
<dbReference type="Proteomes" id="UP000836841">
    <property type="component" value="Chromosome 2"/>
</dbReference>
<name>A0AAU9RTU2_THLAR</name>
<keyword evidence="3" id="KW-1185">Reference proteome</keyword>
<feature type="signal peptide" evidence="1">
    <location>
        <begin position="1"/>
        <end position="25"/>
    </location>
</feature>
<dbReference type="AlphaFoldDB" id="A0AAU9RTU2"/>
<evidence type="ECO:0000313" key="3">
    <source>
        <dbReference type="Proteomes" id="UP000836841"/>
    </source>
</evidence>
<dbReference type="PANTHER" id="PTHR36312:SF10">
    <property type="entry name" value="KNOTTIN SCORPION TOXIN-LIKE DOMAIN-CONTAINING PROTEIN"/>
    <property type="match status" value="1"/>
</dbReference>
<evidence type="ECO:0000313" key="2">
    <source>
        <dbReference type="EMBL" id="CAH2046974.1"/>
    </source>
</evidence>
<evidence type="ECO:0008006" key="4">
    <source>
        <dbReference type="Google" id="ProtNLM"/>
    </source>
</evidence>
<gene>
    <name evidence="2" type="ORF">TAV2_LOCUS7000</name>
</gene>
<feature type="chain" id="PRO_5043773529" description="Thionin-like protein" evidence="1">
    <location>
        <begin position="26"/>
        <end position="118"/>
    </location>
</feature>
<reference evidence="2 3" key="1">
    <citation type="submission" date="2022-03" db="EMBL/GenBank/DDBJ databases">
        <authorList>
            <person name="Nunn A."/>
            <person name="Chopra R."/>
            <person name="Nunn A."/>
            <person name="Contreras Garrido A."/>
        </authorList>
    </citation>
    <scope>NUCLEOTIDE SEQUENCE [LARGE SCALE GENOMIC DNA]</scope>
</reference>
<protein>
    <recommendedName>
        <fullName evidence="4">Thionin-like protein</fullName>
    </recommendedName>
</protein>